<keyword evidence="1" id="KW-0808">Transferase</keyword>
<keyword evidence="4" id="KW-0687">Ribonucleoprotein</keyword>
<keyword evidence="2" id="KW-0012">Acyltransferase</keyword>
<dbReference type="STRING" id="633440.SAMN05421869_109192"/>
<name>A0A1G8RUN0_9ACTN</name>
<dbReference type="EMBL" id="FNDJ01000009">
    <property type="protein sequence ID" value="SDJ20774.1"/>
    <property type="molecule type" value="Genomic_DNA"/>
</dbReference>
<organism evidence="4 5">
    <name type="scientific">Nonomuraea jiangxiensis</name>
    <dbReference type="NCBI Taxonomy" id="633440"/>
    <lineage>
        <taxon>Bacteria</taxon>
        <taxon>Bacillati</taxon>
        <taxon>Actinomycetota</taxon>
        <taxon>Actinomycetes</taxon>
        <taxon>Streptosporangiales</taxon>
        <taxon>Streptosporangiaceae</taxon>
        <taxon>Nonomuraea</taxon>
    </lineage>
</organism>
<dbReference type="Pfam" id="PF00583">
    <property type="entry name" value="Acetyltransf_1"/>
    <property type="match status" value="1"/>
</dbReference>
<dbReference type="GO" id="GO:0005840">
    <property type="term" value="C:ribosome"/>
    <property type="evidence" value="ECO:0007669"/>
    <property type="project" value="UniProtKB-KW"/>
</dbReference>
<keyword evidence="4" id="KW-0689">Ribosomal protein</keyword>
<evidence type="ECO:0000259" key="3">
    <source>
        <dbReference type="PROSITE" id="PS51186"/>
    </source>
</evidence>
<protein>
    <submittedName>
        <fullName evidence="4">Ribosomal protein S18 acetylase RimI</fullName>
    </submittedName>
</protein>
<evidence type="ECO:0000313" key="5">
    <source>
        <dbReference type="Proteomes" id="UP000199202"/>
    </source>
</evidence>
<proteinExistence type="predicted"/>
<dbReference type="Gene3D" id="3.40.630.30">
    <property type="match status" value="1"/>
</dbReference>
<dbReference type="PROSITE" id="PS51186">
    <property type="entry name" value="GNAT"/>
    <property type="match status" value="1"/>
</dbReference>
<evidence type="ECO:0000256" key="2">
    <source>
        <dbReference type="ARBA" id="ARBA00023315"/>
    </source>
</evidence>
<dbReference type="Proteomes" id="UP000199202">
    <property type="component" value="Unassembled WGS sequence"/>
</dbReference>
<reference evidence="4 5" key="1">
    <citation type="submission" date="2016-10" db="EMBL/GenBank/DDBJ databases">
        <authorList>
            <person name="de Groot N.N."/>
        </authorList>
    </citation>
    <scope>NUCLEOTIDE SEQUENCE [LARGE SCALE GENOMIC DNA]</scope>
    <source>
        <strain evidence="4 5">CGMCC 4.6533</strain>
    </source>
</reference>
<dbReference type="PANTHER" id="PTHR43877">
    <property type="entry name" value="AMINOALKYLPHOSPHONATE N-ACETYLTRANSFERASE-RELATED-RELATED"/>
    <property type="match status" value="1"/>
</dbReference>
<dbReference type="InterPro" id="IPR016181">
    <property type="entry name" value="Acyl_CoA_acyltransferase"/>
</dbReference>
<dbReference type="CDD" id="cd04301">
    <property type="entry name" value="NAT_SF"/>
    <property type="match status" value="1"/>
</dbReference>
<evidence type="ECO:0000313" key="4">
    <source>
        <dbReference type="EMBL" id="SDJ20774.1"/>
    </source>
</evidence>
<dbReference type="InterPro" id="IPR000182">
    <property type="entry name" value="GNAT_dom"/>
</dbReference>
<accession>A0A1G8RUN0</accession>
<dbReference type="AlphaFoldDB" id="A0A1G8RUN0"/>
<evidence type="ECO:0000256" key="1">
    <source>
        <dbReference type="ARBA" id="ARBA00022679"/>
    </source>
</evidence>
<dbReference type="GO" id="GO:0016747">
    <property type="term" value="F:acyltransferase activity, transferring groups other than amino-acyl groups"/>
    <property type="evidence" value="ECO:0007669"/>
    <property type="project" value="InterPro"/>
</dbReference>
<gene>
    <name evidence="4" type="ORF">SAMN05421869_109192</name>
</gene>
<feature type="domain" description="N-acetyltransferase" evidence="3">
    <location>
        <begin position="1"/>
        <end position="154"/>
    </location>
</feature>
<dbReference type="SUPFAM" id="SSF55729">
    <property type="entry name" value="Acyl-CoA N-acyltransferases (Nat)"/>
    <property type="match status" value="1"/>
</dbReference>
<sequence>MELRPARHEDAQAVARIWCEGWGDGHRGNVPDELAAVRTPESFGERAAQRVEDTVVAIVEGAVAGFVMVVEDEVEQVYVAREHRGSDVAAAMLAEAERLVAANGHRRAWLAVVAGNTRARRFYERSGWLDEGLFDHLAPSETGSIVVPAHRYVKGVGEGSNDLAEG</sequence>
<dbReference type="PANTHER" id="PTHR43877:SF2">
    <property type="entry name" value="AMINOALKYLPHOSPHONATE N-ACETYLTRANSFERASE-RELATED"/>
    <property type="match status" value="1"/>
</dbReference>
<dbReference type="InterPro" id="IPR050832">
    <property type="entry name" value="Bact_Acetyltransf"/>
</dbReference>
<keyword evidence="5" id="KW-1185">Reference proteome</keyword>
<dbReference type="RefSeq" id="WP_218135893.1">
    <property type="nucleotide sequence ID" value="NZ_FNDJ01000009.1"/>
</dbReference>